<dbReference type="AlphaFoldDB" id="A0A8J7KDH2"/>
<dbReference type="CDD" id="cd19086">
    <property type="entry name" value="AKR_AKR11C1"/>
    <property type="match status" value="1"/>
</dbReference>
<sequence>MKTRTIGKSELVVSELGLGCMSLPTNQEKARSVIDAALDYGITYFDTADLYDAGQNEIVVGQALNKRRHEIILGTKVGNAMNPDGKTWTWNPSKKHIMSSVKESLRRLQTDYIDLYQLHGGTMEDDVEETIDAFETLKKEGLIREYGISSIRPTVIERFTEMSKGVSVMMQYNLLDRKAEQVFPLLQQRNNSVIVRGSIGKGLLTETFAKRLANHAAFPPFTNVQLSELLPKVEAIEPHMQAVALHYLLQSPVVATVLIGSRTVEQLQSSLHAYNQTISEETLQQIEQLIPFHPYQEHLIDFEHYH</sequence>
<dbReference type="PANTHER" id="PTHR43312">
    <property type="entry name" value="D-THREO-ALDOSE 1-DEHYDROGENASE"/>
    <property type="match status" value="1"/>
</dbReference>
<protein>
    <submittedName>
        <fullName evidence="2">Aldo/keto reductase</fullName>
    </submittedName>
</protein>
<proteinExistence type="predicted"/>
<organism evidence="2 3">
    <name type="scientific">Savagea serpentis</name>
    <dbReference type="NCBI Taxonomy" id="2785297"/>
    <lineage>
        <taxon>Bacteria</taxon>
        <taxon>Bacillati</taxon>
        <taxon>Bacillota</taxon>
        <taxon>Bacilli</taxon>
        <taxon>Bacillales</taxon>
        <taxon>Caryophanaceae</taxon>
        <taxon>Savagea</taxon>
    </lineage>
</organism>
<name>A0A8J7KDH2_9BACL</name>
<reference evidence="2" key="1">
    <citation type="submission" date="2020-11" db="EMBL/GenBank/DDBJ databases">
        <title>Multidrug resistant novel bacterium Savagea serpentis sp. nov., isolated from the scats of a vine snake (Ahaetulla nasuta).</title>
        <authorList>
            <person name="Venkata Ramana V."/>
            <person name="Vikas Patil S."/>
            <person name="Yogita Lugani V."/>
        </authorList>
    </citation>
    <scope>NUCLEOTIDE SEQUENCE</scope>
    <source>
        <strain evidence="2">SN6</strain>
    </source>
</reference>
<dbReference type="SUPFAM" id="SSF51430">
    <property type="entry name" value="NAD(P)-linked oxidoreductase"/>
    <property type="match status" value="1"/>
</dbReference>
<dbReference type="Proteomes" id="UP000622653">
    <property type="component" value="Unassembled WGS sequence"/>
</dbReference>
<gene>
    <name evidence="2" type="ORF">IRY55_01570</name>
</gene>
<dbReference type="GO" id="GO:0016491">
    <property type="term" value="F:oxidoreductase activity"/>
    <property type="evidence" value="ECO:0007669"/>
    <property type="project" value="InterPro"/>
</dbReference>
<dbReference type="PRINTS" id="PR00069">
    <property type="entry name" value="ALDKETRDTASE"/>
</dbReference>
<feature type="domain" description="NADP-dependent oxidoreductase" evidence="1">
    <location>
        <begin position="15"/>
        <end position="290"/>
    </location>
</feature>
<dbReference type="Pfam" id="PF00248">
    <property type="entry name" value="Aldo_ket_red"/>
    <property type="match status" value="1"/>
</dbReference>
<dbReference type="InterPro" id="IPR023210">
    <property type="entry name" value="NADP_OxRdtase_dom"/>
</dbReference>
<keyword evidence="3" id="KW-1185">Reference proteome</keyword>
<evidence type="ECO:0000313" key="2">
    <source>
        <dbReference type="EMBL" id="MBF4500036.1"/>
    </source>
</evidence>
<evidence type="ECO:0000313" key="3">
    <source>
        <dbReference type="Proteomes" id="UP000622653"/>
    </source>
</evidence>
<dbReference type="PANTHER" id="PTHR43312:SF1">
    <property type="entry name" value="NADP-DEPENDENT OXIDOREDUCTASE DOMAIN-CONTAINING PROTEIN"/>
    <property type="match status" value="1"/>
</dbReference>
<accession>A0A8J7KDH2</accession>
<dbReference type="EMBL" id="JADKPV010000001">
    <property type="protein sequence ID" value="MBF4500036.1"/>
    <property type="molecule type" value="Genomic_DNA"/>
</dbReference>
<dbReference type="InterPro" id="IPR053135">
    <property type="entry name" value="AKR2_Oxidoreductase"/>
</dbReference>
<dbReference type="Gene3D" id="3.20.20.100">
    <property type="entry name" value="NADP-dependent oxidoreductase domain"/>
    <property type="match status" value="1"/>
</dbReference>
<dbReference type="InterPro" id="IPR036812">
    <property type="entry name" value="NAD(P)_OxRdtase_dom_sf"/>
</dbReference>
<comment type="caution">
    <text evidence="2">The sequence shown here is derived from an EMBL/GenBank/DDBJ whole genome shotgun (WGS) entry which is preliminary data.</text>
</comment>
<dbReference type="RefSeq" id="WP_194561501.1">
    <property type="nucleotide sequence ID" value="NZ_JADKPV010000001.1"/>
</dbReference>
<dbReference type="InterPro" id="IPR020471">
    <property type="entry name" value="AKR"/>
</dbReference>
<evidence type="ECO:0000259" key="1">
    <source>
        <dbReference type="Pfam" id="PF00248"/>
    </source>
</evidence>